<dbReference type="OrthoDB" id="1200681at2"/>
<dbReference type="SMART" id="SM00497">
    <property type="entry name" value="IENR1"/>
    <property type="match status" value="2"/>
</dbReference>
<dbReference type="InterPro" id="IPR010896">
    <property type="entry name" value="NUMOD1"/>
</dbReference>
<dbReference type="InterPro" id="IPR003647">
    <property type="entry name" value="Intron_nuc_1_rpt"/>
</dbReference>
<proteinExistence type="predicted"/>
<dbReference type="Pfam" id="PF07453">
    <property type="entry name" value="NUMOD1"/>
    <property type="match status" value="2"/>
</dbReference>
<dbReference type="InterPro" id="IPR036388">
    <property type="entry name" value="WH-like_DNA-bd_sf"/>
</dbReference>
<dbReference type="EMBL" id="FQVQ01000001">
    <property type="protein sequence ID" value="SHE78275.1"/>
    <property type="molecule type" value="Genomic_DNA"/>
</dbReference>
<organism evidence="2 3">
    <name type="scientific">Flavobacterium fontis</name>
    <dbReference type="NCBI Taxonomy" id="1124188"/>
    <lineage>
        <taxon>Bacteria</taxon>
        <taxon>Pseudomonadati</taxon>
        <taxon>Bacteroidota</taxon>
        <taxon>Flavobacteriia</taxon>
        <taxon>Flavobacteriales</taxon>
        <taxon>Flavobacteriaceae</taxon>
        <taxon>Flavobacterium</taxon>
    </lineage>
</organism>
<name>A0A1M4WAT0_9FLAO</name>
<gene>
    <name evidence="2" type="ORF">SAMN05444377_101233</name>
</gene>
<evidence type="ECO:0000313" key="3">
    <source>
        <dbReference type="Proteomes" id="UP000184147"/>
    </source>
</evidence>
<dbReference type="SUPFAM" id="SSF64496">
    <property type="entry name" value="DNA-binding domain of intron-encoded endonucleases"/>
    <property type="match status" value="1"/>
</dbReference>
<dbReference type="InterPro" id="IPR000305">
    <property type="entry name" value="GIY-YIG_endonuc"/>
</dbReference>
<keyword evidence="2" id="KW-0540">Nuclease</keyword>
<sequence length="216" mass="24219">MSNYIVYLVENTFTSEVYIGATTKTLVERKIDHLTKTKNGSNVCFHQAIQSYGPESFVWSVIDTADSIDELAQKETKYIINYNSVENGYNSDCGGGFKKKVYQFNIETGKLINSYEDLISAANAVNATKTSISNACLLYNKTCKGFLWSYSSTFELSSTLDLRKKTVNQISLDGNFIACYDSASEASRKTGISKSCITRCCREEREHSGGFLWKYT</sequence>
<dbReference type="GO" id="GO:0004519">
    <property type="term" value="F:endonuclease activity"/>
    <property type="evidence" value="ECO:0007669"/>
    <property type="project" value="UniProtKB-KW"/>
</dbReference>
<keyword evidence="2" id="KW-0378">Hydrolase</keyword>
<keyword evidence="3" id="KW-1185">Reference proteome</keyword>
<dbReference type="SMART" id="SM00465">
    <property type="entry name" value="GIYc"/>
    <property type="match status" value="1"/>
</dbReference>
<dbReference type="Pfam" id="PF01541">
    <property type="entry name" value="GIY-YIG"/>
    <property type="match status" value="1"/>
</dbReference>
<accession>A0A1M4WAT0</accession>
<dbReference type="SUPFAM" id="SSF82771">
    <property type="entry name" value="GIY-YIG endonuclease"/>
    <property type="match status" value="1"/>
</dbReference>
<feature type="domain" description="GIY-YIG" evidence="1">
    <location>
        <begin position="3"/>
        <end position="92"/>
    </location>
</feature>
<protein>
    <submittedName>
        <fullName evidence="2">Group I intron endonuclease</fullName>
    </submittedName>
</protein>
<dbReference type="Gene3D" id="1.10.10.10">
    <property type="entry name" value="Winged helix-like DNA-binding domain superfamily/Winged helix DNA-binding domain"/>
    <property type="match status" value="2"/>
</dbReference>
<evidence type="ECO:0000259" key="1">
    <source>
        <dbReference type="SMART" id="SM00465"/>
    </source>
</evidence>
<dbReference type="Proteomes" id="UP000184147">
    <property type="component" value="Unassembled WGS sequence"/>
</dbReference>
<keyword evidence="2" id="KW-0255">Endonuclease</keyword>
<dbReference type="CDD" id="cd10443">
    <property type="entry name" value="GIY-YIG_HE_Tlr8p_PBC-V_like"/>
    <property type="match status" value="1"/>
</dbReference>
<dbReference type="InterPro" id="IPR035901">
    <property type="entry name" value="GIY-YIG_endonuc_sf"/>
</dbReference>
<evidence type="ECO:0000313" key="2">
    <source>
        <dbReference type="EMBL" id="SHE78275.1"/>
    </source>
</evidence>
<reference evidence="2 3" key="1">
    <citation type="submission" date="2016-11" db="EMBL/GenBank/DDBJ databases">
        <authorList>
            <person name="Jaros S."/>
            <person name="Januszkiewicz K."/>
            <person name="Wedrychowicz H."/>
        </authorList>
    </citation>
    <scope>NUCLEOTIDE SEQUENCE [LARGE SCALE GENOMIC DNA]</scope>
    <source>
        <strain evidence="2 3">DSM 25660</strain>
    </source>
</reference>
<dbReference type="AlphaFoldDB" id="A0A1M4WAT0"/>
<dbReference type="Gene3D" id="3.40.1440.10">
    <property type="entry name" value="GIY-YIG endonuclease"/>
    <property type="match status" value="1"/>
</dbReference>